<dbReference type="OrthoDB" id="411017at2759"/>
<dbReference type="AlphaFoldDB" id="A0A811R037"/>
<organism evidence="7 8">
    <name type="scientific">Miscanthus lutarioriparius</name>
    <dbReference type="NCBI Taxonomy" id="422564"/>
    <lineage>
        <taxon>Eukaryota</taxon>
        <taxon>Viridiplantae</taxon>
        <taxon>Streptophyta</taxon>
        <taxon>Embryophyta</taxon>
        <taxon>Tracheophyta</taxon>
        <taxon>Spermatophyta</taxon>
        <taxon>Magnoliopsida</taxon>
        <taxon>Liliopsida</taxon>
        <taxon>Poales</taxon>
        <taxon>Poaceae</taxon>
        <taxon>PACMAD clade</taxon>
        <taxon>Panicoideae</taxon>
        <taxon>Andropogonodae</taxon>
        <taxon>Andropogoneae</taxon>
        <taxon>Saccharinae</taxon>
        <taxon>Miscanthus</taxon>
    </lineage>
</organism>
<name>A0A811R037_9POAL</name>
<proteinExistence type="inferred from homology"/>
<dbReference type="GO" id="GO:0005778">
    <property type="term" value="C:peroxisomal membrane"/>
    <property type="evidence" value="ECO:0007669"/>
    <property type="project" value="UniProtKB-SubCell"/>
</dbReference>
<dbReference type="PANTHER" id="PTHR12652:SF17">
    <property type="entry name" value="PEROXISOMAL MEMBRANE PROTEIN 11B"/>
    <property type="match status" value="1"/>
</dbReference>
<dbReference type="PANTHER" id="PTHR12652">
    <property type="entry name" value="PEROXISOMAL BIOGENESIS FACTOR 11"/>
    <property type="match status" value="1"/>
</dbReference>
<dbReference type="Pfam" id="PF05648">
    <property type="entry name" value="PEX11"/>
    <property type="match status" value="1"/>
</dbReference>
<comment type="similarity">
    <text evidence="3">Belongs to the peroxin-11 family.</text>
</comment>
<comment type="function">
    <text evidence="1">Involved in peroxisomal proliferation.</text>
</comment>
<comment type="caution">
    <text evidence="7">The sequence shown here is derived from an EMBL/GenBank/DDBJ whole genome shotgun (WGS) entry which is preliminary data.</text>
</comment>
<dbReference type="GO" id="GO:0042802">
    <property type="term" value="F:identical protein binding"/>
    <property type="evidence" value="ECO:0007669"/>
    <property type="project" value="UniProtKB-ARBA"/>
</dbReference>
<evidence type="ECO:0000256" key="2">
    <source>
        <dbReference type="ARBA" id="ARBA00004585"/>
    </source>
</evidence>
<protein>
    <submittedName>
        <fullName evidence="7">Uncharacterized protein</fullName>
    </submittedName>
</protein>
<evidence type="ECO:0000256" key="6">
    <source>
        <dbReference type="ARBA" id="ARBA00023140"/>
    </source>
</evidence>
<evidence type="ECO:0000313" key="7">
    <source>
        <dbReference type="EMBL" id="CAD6262929.1"/>
    </source>
</evidence>
<sequence length="165" mass="18107">MSTGDTLDKLVVFLAKRDGIDKLVKTFQYVSKLAHWGAESSSLPELAQRAKSWETASGLSRKAFRSGRLLTGFNELRRGPPPPGDEFGALAVLANAGEMVYFFFDHFACLSRVGVLEPWLARRASYVSSFVAMDVICLLSWCSSSSSAVAPVQHMPRRWSPSSSS</sequence>
<evidence type="ECO:0000256" key="3">
    <source>
        <dbReference type="ARBA" id="ARBA00008194"/>
    </source>
</evidence>
<comment type="subcellular location">
    <subcellularLocation>
        <location evidence="2">Peroxisome membrane</location>
        <topology evidence="2">Multi-pass membrane protein</topology>
    </subcellularLocation>
</comment>
<evidence type="ECO:0000256" key="1">
    <source>
        <dbReference type="ARBA" id="ARBA00003032"/>
    </source>
</evidence>
<dbReference type="GO" id="GO:0016559">
    <property type="term" value="P:peroxisome fission"/>
    <property type="evidence" value="ECO:0007669"/>
    <property type="project" value="InterPro"/>
</dbReference>
<evidence type="ECO:0000256" key="5">
    <source>
        <dbReference type="ARBA" id="ARBA00023136"/>
    </source>
</evidence>
<evidence type="ECO:0000256" key="4">
    <source>
        <dbReference type="ARBA" id="ARBA00022593"/>
    </source>
</evidence>
<dbReference type="Proteomes" id="UP000604825">
    <property type="component" value="Unassembled WGS sequence"/>
</dbReference>
<keyword evidence="6" id="KW-0576">Peroxisome</keyword>
<keyword evidence="5" id="KW-0472">Membrane</keyword>
<keyword evidence="8" id="KW-1185">Reference proteome</keyword>
<keyword evidence="4" id="KW-0962">Peroxisome biogenesis</keyword>
<gene>
    <name evidence="7" type="ORF">NCGR_LOCUS46252</name>
</gene>
<evidence type="ECO:0000313" key="8">
    <source>
        <dbReference type="Proteomes" id="UP000604825"/>
    </source>
</evidence>
<accession>A0A811R037</accession>
<reference evidence="7" key="1">
    <citation type="submission" date="2020-10" db="EMBL/GenBank/DDBJ databases">
        <authorList>
            <person name="Han B."/>
            <person name="Lu T."/>
            <person name="Zhao Q."/>
            <person name="Huang X."/>
            <person name="Zhao Y."/>
        </authorList>
    </citation>
    <scope>NUCLEOTIDE SEQUENCE</scope>
</reference>
<dbReference type="InterPro" id="IPR008733">
    <property type="entry name" value="PEX11"/>
</dbReference>
<dbReference type="EMBL" id="CAJGYO010000012">
    <property type="protein sequence ID" value="CAD6262929.1"/>
    <property type="molecule type" value="Genomic_DNA"/>
</dbReference>
<dbReference type="GO" id="GO:0044375">
    <property type="term" value="P:regulation of peroxisome size"/>
    <property type="evidence" value="ECO:0007669"/>
    <property type="project" value="UniProtKB-ARBA"/>
</dbReference>